<dbReference type="OrthoDB" id="7289984at2759"/>
<evidence type="ECO:0000313" key="2">
    <source>
        <dbReference type="Proteomes" id="UP000184267"/>
    </source>
</evidence>
<protein>
    <submittedName>
        <fullName evidence="1">C-factor</fullName>
    </submittedName>
</protein>
<accession>A0A1M2VLE3</accession>
<gene>
    <name evidence="1" type="ORF">TRAPUB_739</name>
</gene>
<dbReference type="GO" id="GO:0016616">
    <property type="term" value="F:oxidoreductase activity, acting on the CH-OH group of donors, NAD or NADP as acceptor"/>
    <property type="evidence" value="ECO:0007669"/>
    <property type="project" value="TreeGrafter"/>
</dbReference>
<dbReference type="OMA" id="NVRSHAG"/>
<comment type="caution">
    <text evidence="1">The sequence shown here is derived from an EMBL/GenBank/DDBJ whole genome shotgun (WGS) entry which is preliminary data.</text>
</comment>
<name>A0A1M2VLE3_TRAPU</name>
<dbReference type="SUPFAM" id="SSF51735">
    <property type="entry name" value="NAD(P)-binding Rossmann-fold domains"/>
    <property type="match status" value="1"/>
</dbReference>
<dbReference type="PANTHER" id="PTHR45458">
    <property type="entry name" value="SHORT-CHAIN DEHYDROGENASE/REDUCTASE SDR"/>
    <property type="match status" value="1"/>
</dbReference>
<dbReference type="InterPro" id="IPR036291">
    <property type="entry name" value="NAD(P)-bd_dom_sf"/>
</dbReference>
<dbReference type="InterPro" id="IPR052184">
    <property type="entry name" value="SDR_enzymes"/>
</dbReference>
<dbReference type="EMBL" id="MNAD01001048">
    <property type="protein sequence ID" value="OJT08362.1"/>
    <property type="molecule type" value="Genomic_DNA"/>
</dbReference>
<dbReference type="Proteomes" id="UP000184267">
    <property type="component" value="Unassembled WGS sequence"/>
</dbReference>
<dbReference type="PANTHER" id="PTHR45458:SF1">
    <property type="entry name" value="SHORT CHAIN DEHYDROGENASE"/>
    <property type="match status" value="1"/>
</dbReference>
<sequence>MTFLDKGKEKKVLNISSTLGSIAKADLFEHLRSGGAASYSISKTALNMLTYKLKLERPDLIVITLCPGWVKTGGENAILEAKESIAGIIKVVTSATATAASI</sequence>
<proteinExistence type="predicted"/>
<dbReference type="AlphaFoldDB" id="A0A1M2VLE3"/>
<organism evidence="1 2">
    <name type="scientific">Trametes pubescens</name>
    <name type="common">White-rot fungus</name>
    <dbReference type="NCBI Taxonomy" id="154538"/>
    <lineage>
        <taxon>Eukaryota</taxon>
        <taxon>Fungi</taxon>
        <taxon>Dikarya</taxon>
        <taxon>Basidiomycota</taxon>
        <taxon>Agaricomycotina</taxon>
        <taxon>Agaricomycetes</taxon>
        <taxon>Polyporales</taxon>
        <taxon>Polyporaceae</taxon>
        <taxon>Trametes</taxon>
    </lineage>
</organism>
<keyword evidence="2" id="KW-1185">Reference proteome</keyword>
<dbReference type="Gene3D" id="3.40.50.720">
    <property type="entry name" value="NAD(P)-binding Rossmann-like Domain"/>
    <property type="match status" value="1"/>
</dbReference>
<evidence type="ECO:0000313" key="1">
    <source>
        <dbReference type="EMBL" id="OJT08362.1"/>
    </source>
</evidence>
<reference evidence="1 2" key="1">
    <citation type="submission" date="2016-10" db="EMBL/GenBank/DDBJ databases">
        <title>Genome sequence of the basidiomycete white-rot fungus Trametes pubescens.</title>
        <authorList>
            <person name="Makela M.R."/>
            <person name="Granchi Z."/>
            <person name="Peng M."/>
            <person name="De Vries R.P."/>
            <person name="Grigoriev I."/>
            <person name="Riley R."/>
            <person name="Hilden K."/>
        </authorList>
    </citation>
    <scope>NUCLEOTIDE SEQUENCE [LARGE SCALE GENOMIC DNA]</scope>
    <source>
        <strain evidence="1 2">FBCC735</strain>
    </source>
</reference>